<organism evidence="2 3">
    <name type="scientific">Metschnikowia bicuspidata</name>
    <dbReference type="NCBI Taxonomy" id="27322"/>
    <lineage>
        <taxon>Eukaryota</taxon>
        <taxon>Fungi</taxon>
        <taxon>Dikarya</taxon>
        <taxon>Ascomycota</taxon>
        <taxon>Saccharomycotina</taxon>
        <taxon>Pichiomycetes</taxon>
        <taxon>Metschnikowiaceae</taxon>
        <taxon>Metschnikowia</taxon>
    </lineage>
</organism>
<evidence type="ECO:0000259" key="1">
    <source>
        <dbReference type="Pfam" id="PF26147"/>
    </source>
</evidence>
<dbReference type="PANTHER" id="PTHR47349">
    <property type="entry name" value="CHROMOSOME 8, WHOLE GENOME SHOTGUN SEQUENCE"/>
    <property type="match status" value="1"/>
</dbReference>
<dbReference type="Pfam" id="PF26147">
    <property type="entry name" value="AB_HYDROLASE_YMC0-YMC35"/>
    <property type="match status" value="1"/>
</dbReference>
<dbReference type="InterPro" id="IPR058933">
    <property type="entry name" value="YMC020W-like_ab_hydrolase"/>
</dbReference>
<dbReference type="EMBL" id="ML004435">
    <property type="protein sequence ID" value="RKP32017.1"/>
    <property type="molecule type" value="Genomic_DNA"/>
</dbReference>
<feature type="domain" description="YMC020W-like alpha/beta hydrolase" evidence="1">
    <location>
        <begin position="329"/>
        <end position="673"/>
    </location>
</feature>
<dbReference type="Proteomes" id="UP000268321">
    <property type="component" value="Unassembled WGS sequence"/>
</dbReference>
<dbReference type="PANTHER" id="PTHR47349:SF1">
    <property type="entry name" value="AER328WP"/>
    <property type="match status" value="1"/>
</dbReference>
<evidence type="ECO:0000313" key="3">
    <source>
        <dbReference type="Proteomes" id="UP000268321"/>
    </source>
</evidence>
<protein>
    <recommendedName>
        <fullName evidence="1">YMC020W-like alpha/beta hydrolase domain-containing protein</fullName>
    </recommendedName>
</protein>
<sequence>MNSAVWLNWTSALVPPVILDSTANPIRPSNSGVFETDTDDEKQHVISATEEQKSECYGTVALNALAATKDNDEQATLAETTSGKRNKTWSFWKSTDSIDEKKDVVRHTKVTNNILHFTPLLADSLGVDAKVGSAGPEDAVLYKPHHSAKEFKKINTHKNENIPQSIIVPDWELCLPLHSDANGSEGFNSHPNTSTFDLKSWFSYFSSFSLRFGFKGDDSAPPSILHDVGKGSTHFDSADFKGAKYRFYGKSLTRLPPGKRACLTPSPAAKSKCPRRLKRRKTQAEDDDNGVKAVSVLRETNEKLFNNPEEHQHSTSGVIDSLKSLMGPAKKVKRILVIGVHGFFPNKMIRPIIGNPTGTSSKFANEAEKAIIRYCVENDMMSENDARDMSIGKIALEKEGKIFDRTSFFLDVLIKWEAELNEADCILFAAHSQGCVVSVLLLARLINDKILKNPLNKKLGLLCMAGVNNGPFYGVDKSLFIKAYSAFEHESMLELFELTKFNSPQSIAYKESMKTIIASNGKICFIGSIDDQLVPFYSALASHIYHPNIYRACYIDQSARAPPFITKLVLLCLQLQNLGYFDNGVIKELSAVLAGPITGGGHSKIYNDGKVYDLGIKFLLDTSSVVVPTAVEDFESNECASNYAENQIYVKEYNVAKLGTNPFILPWCLRGLLFNVEKNWRLNGSGSEASSLDNAGAKEVSKLYELFDDWKAETKIHKELKFRLNGIRSSKL</sequence>
<gene>
    <name evidence="2" type="ORF">METBISCDRAFT_29860</name>
</gene>
<dbReference type="InterPro" id="IPR058934">
    <property type="entry name" value="YMC020W-like"/>
</dbReference>
<proteinExistence type="predicted"/>
<dbReference type="OrthoDB" id="5598028at2759"/>
<evidence type="ECO:0000313" key="2">
    <source>
        <dbReference type="EMBL" id="RKP32017.1"/>
    </source>
</evidence>
<dbReference type="AlphaFoldDB" id="A0A4P9ZG09"/>
<reference evidence="3" key="1">
    <citation type="journal article" date="2018" name="Nat. Microbiol.">
        <title>Leveraging single-cell genomics to expand the fungal tree of life.</title>
        <authorList>
            <person name="Ahrendt S.R."/>
            <person name="Quandt C.A."/>
            <person name="Ciobanu D."/>
            <person name="Clum A."/>
            <person name="Salamov A."/>
            <person name="Andreopoulos B."/>
            <person name="Cheng J.F."/>
            <person name="Woyke T."/>
            <person name="Pelin A."/>
            <person name="Henrissat B."/>
            <person name="Reynolds N.K."/>
            <person name="Benny G.L."/>
            <person name="Smith M.E."/>
            <person name="James T.Y."/>
            <person name="Grigoriev I.V."/>
        </authorList>
    </citation>
    <scope>NUCLEOTIDE SEQUENCE [LARGE SCALE GENOMIC DNA]</scope>
    <source>
        <strain evidence="3">Baker2002</strain>
    </source>
</reference>
<name>A0A4P9ZG09_9ASCO</name>
<keyword evidence="3" id="KW-1185">Reference proteome</keyword>
<accession>A0A4P9ZG09</accession>